<keyword evidence="3" id="KW-1185">Reference proteome</keyword>
<dbReference type="Proteomes" id="UP000011602">
    <property type="component" value="Unassembled WGS sequence"/>
</dbReference>
<dbReference type="Pfam" id="PF16868">
    <property type="entry name" value="NMT1_3"/>
    <property type="match status" value="1"/>
</dbReference>
<dbReference type="AlphaFoldDB" id="L9WX72"/>
<dbReference type="Gene3D" id="3.40.190.10">
    <property type="entry name" value="Periplasmic binding protein-like II"/>
    <property type="match status" value="2"/>
</dbReference>
<dbReference type="PANTHER" id="PTHR42941">
    <property type="entry name" value="SLL1037 PROTEIN"/>
    <property type="match status" value="1"/>
</dbReference>
<dbReference type="eggNOG" id="arCOG01801">
    <property type="taxonomic scope" value="Archaea"/>
</dbReference>
<feature type="compositionally biased region" description="Acidic residues" evidence="1">
    <location>
        <begin position="333"/>
        <end position="379"/>
    </location>
</feature>
<dbReference type="SUPFAM" id="SSF53850">
    <property type="entry name" value="Periplasmic binding protein-like II"/>
    <property type="match status" value="1"/>
</dbReference>
<dbReference type="RefSeq" id="WP_007259955.1">
    <property type="nucleotide sequence ID" value="NZ_AOHZ01000061.1"/>
</dbReference>
<keyword evidence="2" id="KW-0675">Receptor</keyword>
<proteinExistence type="predicted"/>
<gene>
    <name evidence="2" type="ORF">C493_13408</name>
</gene>
<dbReference type="EMBL" id="AOHZ01000061">
    <property type="protein sequence ID" value="ELY54050.1"/>
    <property type="molecule type" value="Genomic_DNA"/>
</dbReference>
<evidence type="ECO:0000256" key="1">
    <source>
        <dbReference type="SAM" id="MobiDB-lite"/>
    </source>
</evidence>
<accession>L9WX72</accession>
<reference evidence="2 3" key="1">
    <citation type="journal article" date="2014" name="PLoS Genet.">
        <title>Phylogenetically driven sequencing of extremely halophilic archaea reveals strategies for static and dynamic osmo-response.</title>
        <authorList>
            <person name="Becker E.A."/>
            <person name="Seitzer P.M."/>
            <person name="Tritt A."/>
            <person name="Larsen D."/>
            <person name="Krusor M."/>
            <person name="Yao A.I."/>
            <person name="Wu D."/>
            <person name="Madern D."/>
            <person name="Eisen J.A."/>
            <person name="Darling A.E."/>
            <person name="Facciotti M.T."/>
        </authorList>
    </citation>
    <scope>NUCLEOTIDE SEQUENCE [LARGE SCALE GENOMIC DNA]</scope>
    <source>
        <strain evidence="2 3">JCM 12255</strain>
    </source>
</reference>
<dbReference type="InterPro" id="IPR011852">
    <property type="entry name" value="TRAP_TAXI"/>
</dbReference>
<dbReference type="CDD" id="cd13567">
    <property type="entry name" value="PBP2_TtGluBP"/>
    <property type="match status" value="1"/>
</dbReference>
<evidence type="ECO:0000313" key="3">
    <source>
        <dbReference type="Proteomes" id="UP000011602"/>
    </source>
</evidence>
<feature type="region of interest" description="Disordered" evidence="1">
    <location>
        <begin position="29"/>
        <end position="50"/>
    </location>
</feature>
<dbReference type="PATRIC" id="fig|1227499.3.peg.2749"/>
<protein>
    <submittedName>
        <fullName evidence="2">TRAP transporter solute receptor, TAXI family protein</fullName>
    </submittedName>
</protein>
<dbReference type="OrthoDB" id="27995at2157"/>
<evidence type="ECO:0000313" key="2">
    <source>
        <dbReference type="EMBL" id="ELY54050.1"/>
    </source>
</evidence>
<dbReference type="STRING" id="1227499.C493_13408"/>
<dbReference type="PROSITE" id="PS51257">
    <property type="entry name" value="PROKAR_LIPOPROTEIN"/>
    <property type="match status" value="1"/>
</dbReference>
<dbReference type="NCBIfam" id="TIGR02122">
    <property type="entry name" value="TRAP_TAXI"/>
    <property type="match status" value="1"/>
</dbReference>
<organism evidence="2 3">
    <name type="scientific">Natronolimnohabitans innermongolicus JCM 12255</name>
    <dbReference type="NCBI Taxonomy" id="1227499"/>
    <lineage>
        <taxon>Archaea</taxon>
        <taxon>Methanobacteriati</taxon>
        <taxon>Methanobacteriota</taxon>
        <taxon>Stenosarchaea group</taxon>
        <taxon>Halobacteria</taxon>
        <taxon>Halobacteriales</taxon>
        <taxon>Natrialbaceae</taxon>
        <taxon>Natronolimnohabitans</taxon>
    </lineage>
</organism>
<sequence length="379" mass="40375">MGKHINRRRVIAIAGSAGVVSVAGCIGEDAEEGPDEEDNGDLEEAEPEEGGEVLALHAGGTEGTYYPLGGDMKSIVEAHTPHGIQVQSTGASVENAASLGREEAELALIQNDIAYFAHNGVELEEFEDQPQENIRGIASLYPETIHMVTQEDSDIESVEDLEGASVNTGDLGSGTQVNALQILESAGIDDFSESNTDFGTAADQIADGDVDAAITVGGYPLGAIEDLATTQDISFVEVDGDVREQLLEDAEWLAEDTIPGGTYDGVEDDVETISVQAMLATYEAMDEAVIEEVTAAMFDNVDDFTTQSEYIDLETAQEAMPIDLHAGAQAYFDDVDEAEPDEDEDEDAENGDEDDEDMENGDEDAENGEDEENGDADDE</sequence>
<name>L9WX72_9EURY</name>
<comment type="caution">
    <text evidence="2">The sequence shown here is derived from an EMBL/GenBank/DDBJ whole genome shotgun (WGS) entry which is preliminary data.</text>
</comment>
<feature type="region of interest" description="Disordered" evidence="1">
    <location>
        <begin position="331"/>
        <end position="379"/>
    </location>
</feature>
<dbReference type="PANTHER" id="PTHR42941:SF1">
    <property type="entry name" value="SLL1037 PROTEIN"/>
    <property type="match status" value="1"/>
</dbReference>